<keyword evidence="6" id="KW-1185">Reference proteome</keyword>
<dbReference type="Proteomes" id="UP000614272">
    <property type="component" value="Unassembled WGS sequence"/>
</dbReference>
<evidence type="ECO:0000256" key="2">
    <source>
        <dbReference type="PROSITE-ProRule" id="PRU01091"/>
    </source>
</evidence>
<feature type="transmembrane region" description="Helical" evidence="3">
    <location>
        <begin position="147"/>
        <end position="168"/>
    </location>
</feature>
<dbReference type="Gene3D" id="1.25.40.10">
    <property type="entry name" value="Tetratricopeptide repeat domain"/>
    <property type="match status" value="1"/>
</dbReference>
<dbReference type="SMART" id="SM00862">
    <property type="entry name" value="Trans_reg_C"/>
    <property type="match status" value="1"/>
</dbReference>
<keyword evidence="3" id="KW-0472">Membrane</keyword>
<evidence type="ECO:0000313" key="5">
    <source>
        <dbReference type="EMBL" id="GGD52217.1"/>
    </source>
</evidence>
<dbReference type="PANTHER" id="PTHR12558">
    <property type="entry name" value="CELL DIVISION CYCLE 16,23,27"/>
    <property type="match status" value="1"/>
</dbReference>
<organism evidence="5 6">
    <name type="scientific">Lacimicrobium alkaliphilum</name>
    <dbReference type="NCBI Taxonomy" id="1526571"/>
    <lineage>
        <taxon>Bacteria</taxon>
        <taxon>Pseudomonadati</taxon>
        <taxon>Pseudomonadota</taxon>
        <taxon>Gammaproteobacteria</taxon>
        <taxon>Alteromonadales</taxon>
        <taxon>Alteromonadaceae</taxon>
        <taxon>Lacimicrobium</taxon>
    </lineage>
</organism>
<dbReference type="SUPFAM" id="SSF48452">
    <property type="entry name" value="TPR-like"/>
    <property type="match status" value="1"/>
</dbReference>
<keyword evidence="1 2" id="KW-0238">DNA-binding</keyword>
<dbReference type="InterPro" id="IPR001867">
    <property type="entry name" value="OmpR/PhoB-type_DNA-bd"/>
</dbReference>
<gene>
    <name evidence="5" type="ORF">GCM10011357_05150</name>
</gene>
<evidence type="ECO:0000256" key="3">
    <source>
        <dbReference type="SAM" id="Phobius"/>
    </source>
</evidence>
<keyword evidence="3" id="KW-0812">Transmembrane</keyword>
<name>A0ABQ1QYW4_9ALTE</name>
<dbReference type="Pfam" id="PF13432">
    <property type="entry name" value="TPR_16"/>
    <property type="match status" value="2"/>
</dbReference>
<dbReference type="EMBL" id="BMGJ01000002">
    <property type="protein sequence ID" value="GGD52217.1"/>
    <property type="molecule type" value="Genomic_DNA"/>
</dbReference>
<dbReference type="PROSITE" id="PS51755">
    <property type="entry name" value="OMPR_PHOB"/>
    <property type="match status" value="1"/>
</dbReference>
<dbReference type="InterPro" id="IPR011990">
    <property type="entry name" value="TPR-like_helical_dom_sf"/>
</dbReference>
<evidence type="ECO:0000313" key="6">
    <source>
        <dbReference type="Proteomes" id="UP000614272"/>
    </source>
</evidence>
<accession>A0ABQ1QYW4</accession>
<feature type="domain" description="OmpR/PhoB-type" evidence="4">
    <location>
        <begin position="11"/>
        <end position="108"/>
    </location>
</feature>
<dbReference type="SUPFAM" id="SSF46894">
    <property type="entry name" value="C-terminal effector domain of the bipartite response regulators"/>
    <property type="match status" value="1"/>
</dbReference>
<evidence type="ECO:0000256" key="1">
    <source>
        <dbReference type="ARBA" id="ARBA00023125"/>
    </source>
</evidence>
<dbReference type="SUPFAM" id="SSF52964">
    <property type="entry name" value="TolB, N-terminal domain"/>
    <property type="match status" value="1"/>
</dbReference>
<keyword evidence="3" id="KW-1133">Transmembrane helix</keyword>
<comment type="caution">
    <text evidence="5">The sequence shown here is derived from an EMBL/GenBank/DDBJ whole genome shotgun (WGS) entry which is preliminary data.</text>
</comment>
<dbReference type="InterPro" id="IPR019734">
    <property type="entry name" value="TPR_rpt"/>
</dbReference>
<proteinExistence type="predicted"/>
<dbReference type="Gene3D" id="1.10.10.10">
    <property type="entry name" value="Winged helix-like DNA-binding domain superfamily/Winged helix DNA-binding domain"/>
    <property type="match status" value="1"/>
</dbReference>
<reference evidence="6" key="1">
    <citation type="journal article" date="2019" name="Int. J. Syst. Evol. Microbiol.">
        <title>The Global Catalogue of Microorganisms (GCM) 10K type strain sequencing project: providing services to taxonomists for standard genome sequencing and annotation.</title>
        <authorList>
            <consortium name="The Broad Institute Genomics Platform"/>
            <consortium name="The Broad Institute Genome Sequencing Center for Infectious Disease"/>
            <person name="Wu L."/>
            <person name="Ma J."/>
        </authorList>
    </citation>
    <scope>NUCLEOTIDE SEQUENCE [LARGE SCALE GENOMIC DNA]</scope>
    <source>
        <strain evidence="6">CGMCC 1.12923</strain>
    </source>
</reference>
<dbReference type="CDD" id="cd00383">
    <property type="entry name" value="trans_reg_C"/>
    <property type="match status" value="1"/>
</dbReference>
<dbReference type="PANTHER" id="PTHR12558:SF13">
    <property type="entry name" value="CELL DIVISION CYCLE PROTEIN 27 HOMOLOG"/>
    <property type="match status" value="1"/>
</dbReference>
<dbReference type="Pfam" id="PF00486">
    <property type="entry name" value="Trans_reg_C"/>
    <property type="match status" value="1"/>
</dbReference>
<dbReference type="InterPro" id="IPR036388">
    <property type="entry name" value="WH-like_DNA-bd_sf"/>
</dbReference>
<dbReference type="InterPro" id="IPR016032">
    <property type="entry name" value="Sig_transdc_resp-reg_C-effctor"/>
</dbReference>
<evidence type="ECO:0000259" key="4">
    <source>
        <dbReference type="PROSITE" id="PS51755"/>
    </source>
</evidence>
<sequence length="773" mass="87770">MELMGKGKTPGGQFTIGEFRIDTGNNSIYHKQQTLHVEPRAMHVLLVLVEHAGQTVEREVLFDRVWGQQVVVEEALTRTISQLRKALNDNQSRKLIQTIPKKGYRLASDIKWHDGTGSSVRDTGVAMNADVSSPAPRKKPRTFSLKHLVWILPAVFFVLWLAFELSWLHQPATEYAESVIVKPDVGVLPLTNQSGNPQYDYLANGIADEVLTALTKTSDLDLTSRYSSFSYGNTELSAQKVAQELAVRYLLVGNLQQLNEQGYVIQVELVDARRKTAAWNRTYTGPQDQLSDVSRQISQDVHHYLLPDKAAAENAKWAPERIEVQAYQHYLQGRYWWMNGSTSEWFYRAEKAFLDAINVEPDFAAAHGSLAYIYARYHFHDIYMDKNEAIRKAGYAIEQALALDPDQVDALHARAILATLEQRFDDATKALERALEVRSPNAQAWYLLSELAVAQSQPDKALEYALRARQADPLSPWVNINLAIVYYYSGQSEQALQAISVAQSVDQDYSWSYVWQARILHKVGRLADAILAMQQCLSLDPGSAANSAYLGLLYLELDLQAEAASWFERTASLYGDSVDARFWKNFIRLGYQNKEPQISLSMLQSMQSIRTGTYDLVPLLRQNYLALEKQHQGARELAKVQPSPLKPDVTVNIHNSELSLALLALSDNSRIKNTLSHQLAYLEQQWPDWALHSGVRANHLFIQGKTEEMLTLLLQAYKKGWVPLWWLFIHSDKSDNARALKRLPEFSRLSRLIESEQQQQRQQLNTGNTKITE</sequence>
<dbReference type="Gene3D" id="3.40.50.10070">
    <property type="entry name" value="TolB, N-terminal domain"/>
    <property type="match status" value="1"/>
</dbReference>
<dbReference type="SMART" id="SM00028">
    <property type="entry name" value="TPR"/>
    <property type="match status" value="4"/>
</dbReference>
<protein>
    <recommendedName>
        <fullName evidence="4">OmpR/PhoB-type domain-containing protein</fullName>
    </recommendedName>
</protein>
<feature type="DNA-binding region" description="OmpR/PhoB-type" evidence="2">
    <location>
        <begin position="11"/>
        <end position="108"/>
    </location>
</feature>